<accession>A0A8H4PY69</accession>
<feature type="region of interest" description="Disordered" evidence="1">
    <location>
        <begin position="283"/>
        <end position="310"/>
    </location>
</feature>
<feature type="compositionally biased region" description="Basic and acidic residues" evidence="1">
    <location>
        <begin position="294"/>
        <end position="305"/>
    </location>
</feature>
<evidence type="ECO:0000313" key="2">
    <source>
        <dbReference type="EMBL" id="KAF4512709.1"/>
    </source>
</evidence>
<organism evidence="2 3">
    <name type="scientific">Ophiocordyceps sinensis</name>
    <dbReference type="NCBI Taxonomy" id="72228"/>
    <lineage>
        <taxon>Eukaryota</taxon>
        <taxon>Fungi</taxon>
        <taxon>Dikarya</taxon>
        <taxon>Ascomycota</taxon>
        <taxon>Pezizomycotina</taxon>
        <taxon>Sordariomycetes</taxon>
        <taxon>Hypocreomycetidae</taxon>
        <taxon>Hypocreales</taxon>
        <taxon>Ophiocordycipitaceae</taxon>
        <taxon>Ophiocordyceps</taxon>
    </lineage>
</organism>
<evidence type="ECO:0000256" key="1">
    <source>
        <dbReference type="SAM" id="MobiDB-lite"/>
    </source>
</evidence>
<keyword evidence="3" id="KW-1185">Reference proteome</keyword>
<sequence length="366" mass="38503">MATAQSRPKDPLDALQHMVNDVLVQTGKALRASRKDGHGNAPSPHGSIQARLPETIRSFHSALDSLDSDIIRAKSVLLRDLNELRSRGAPSKPLEQTQSHPSDTYSQSPAAMDSHSSPTAGPRDHPIKTETIMKPVAPFPDMGMSLPDAAPSATVIKEENTPTHASSALPGGPDFKVESGAPLPSGGIMSFAHQKAVRDQHSGPGANDALSMNPGLSFTNMEFTLAPSNIDTQDKLNADGSSNINTAAESSFDLASFAPADSADNGNSSNNIASHGGMLLAGAPVTADNQSKPADNRNNDTHDSAFADFTGDGQADGMDFDFSLGDGGMSGDTFDDLMNDRDNTFNTTEQGDFDTTFFGLEKTDCT</sequence>
<dbReference type="EMBL" id="JAAVMX010000001">
    <property type="protein sequence ID" value="KAF4512709.1"/>
    <property type="molecule type" value="Genomic_DNA"/>
</dbReference>
<feature type="region of interest" description="Disordered" evidence="1">
    <location>
        <begin position="26"/>
        <end position="51"/>
    </location>
</feature>
<feature type="compositionally biased region" description="Polar residues" evidence="1">
    <location>
        <begin position="94"/>
        <end position="119"/>
    </location>
</feature>
<reference evidence="2 3" key="1">
    <citation type="journal article" date="2020" name="Genome Biol. Evol.">
        <title>A new high-quality draft genome assembly of the Chinese cordyceps Ophiocordyceps sinensis.</title>
        <authorList>
            <person name="Shu R."/>
            <person name="Zhang J."/>
            <person name="Meng Q."/>
            <person name="Zhang H."/>
            <person name="Zhou G."/>
            <person name="Li M."/>
            <person name="Wu P."/>
            <person name="Zhao Y."/>
            <person name="Chen C."/>
            <person name="Qin Q."/>
        </authorList>
    </citation>
    <scope>NUCLEOTIDE SEQUENCE [LARGE SCALE GENOMIC DNA]</scope>
    <source>
        <strain evidence="2 3">IOZ07</strain>
    </source>
</reference>
<feature type="region of interest" description="Disordered" evidence="1">
    <location>
        <begin position="159"/>
        <end position="188"/>
    </location>
</feature>
<protein>
    <submittedName>
        <fullName evidence="2">Uncharacterized protein</fullName>
    </submittedName>
</protein>
<name>A0A8H4PY69_9HYPO</name>
<gene>
    <name evidence="2" type="ORF">G6O67_000057</name>
</gene>
<dbReference type="OrthoDB" id="5409998at2759"/>
<feature type="region of interest" description="Disordered" evidence="1">
    <location>
        <begin position="87"/>
        <end position="127"/>
    </location>
</feature>
<comment type="caution">
    <text evidence="2">The sequence shown here is derived from an EMBL/GenBank/DDBJ whole genome shotgun (WGS) entry which is preliminary data.</text>
</comment>
<proteinExistence type="predicted"/>
<evidence type="ECO:0000313" key="3">
    <source>
        <dbReference type="Proteomes" id="UP000557566"/>
    </source>
</evidence>
<dbReference type="AlphaFoldDB" id="A0A8H4PY69"/>
<dbReference type="Proteomes" id="UP000557566">
    <property type="component" value="Unassembled WGS sequence"/>
</dbReference>